<evidence type="ECO:0000256" key="1">
    <source>
        <dbReference type="SAM" id="Phobius"/>
    </source>
</evidence>
<keyword evidence="4" id="KW-1185">Reference proteome</keyword>
<accession>A0ABD3DB87</accession>
<reference evidence="4" key="1">
    <citation type="journal article" date="2024" name="IScience">
        <title>Strigolactones Initiate the Formation of Haustorium-like Structures in Castilleja.</title>
        <authorList>
            <person name="Buerger M."/>
            <person name="Peterson D."/>
            <person name="Chory J."/>
        </authorList>
    </citation>
    <scope>NUCLEOTIDE SEQUENCE [LARGE SCALE GENOMIC DNA]</scope>
</reference>
<organism evidence="3 4">
    <name type="scientific">Castilleja foliolosa</name>
    <dbReference type="NCBI Taxonomy" id="1961234"/>
    <lineage>
        <taxon>Eukaryota</taxon>
        <taxon>Viridiplantae</taxon>
        <taxon>Streptophyta</taxon>
        <taxon>Embryophyta</taxon>
        <taxon>Tracheophyta</taxon>
        <taxon>Spermatophyta</taxon>
        <taxon>Magnoliopsida</taxon>
        <taxon>eudicotyledons</taxon>
        <taxon>Gunneridae</taxon>
        <taxon>Pentapetalae</taxon>
        <taxon>asterids</taxon>
        <taxon>lamiids</taxon>
        <taxon>Lamiales</taxon>
        <taxon>Orobanchaceae</taxon>
        <taxon>Pedicularideae</taxon>
        <taxon>Castillejinae</taxon>
        <taxon>Castilleja</taxon>
    </lineage>
</organism>
<keyword evidence="1" id="KW-1133">Transmembrane helix</keyword>
<sequence length="149" mass="16939">MTTSYSLSSTLYVNIGDLENGKTTSDVKVRVIRCYKQPSSHKSDPDGTLEMIVHDERGSHTYATMDYGIFNEKKIEIIEGDLYKIRTFIVAHDMTKYKSTTNPHKLWLYRLTSMAVSVLLRIIISHQPCTGSGIYLKLLMTSMLTTFSC</sequence>
<keyword evidence="1" id="KW-0472">Membrane</keyword>
<gene>
    <name evidence="3" type="ORF">CASFOL_017498</name>
</gene>
<keyword evidence="1" id="KW-0812">Transmembrane</keyword>
<protein>
    <recommendedName>
        <fullName evidence="2">Replication protein A 70 kDa DNA-binding subunit B/D first OB fold domain-containing protein</fullName>
    </recommendedName>
</protein>
<dbReference type="SUPFAM" id="SSF50249">
    <property type="entry name" value="Nucleic acid-binding proteins"/>
    <property type="match status" value="1"/>
</dbReference>
<comment type="caution">
    <text evidence="3">The sequence shown here is derived from an EMBL/GenBank/DDBJ whole genome shotgun (WGS) entry which is preliminary data.</text>
</comment>
<dbReference type="EMBL" id="JAVIJP010000018">
    <property type="protein sequence ID" value="KAL3639591.1"/>
    <property type="molecule type" value="Genomic_DNA"/>
</dbReference>
<dbReference type="Proteomes" id="UP001632038">
    <property type="component" value="Unassembled WGS sequence"/>
</dbReference>
<dbReference type="AlphaFoldDB" id="A0ABD3DB87"/>
<feature type="transmembrane region" description="Helical" evidence="1">
    <location>
        <begin position="106"/>
        <end position="124"/>
    </location>
</feature>
<name>A0ABD3DB87_9LAMI</name>
<dbReference type="InterPro" id="IPR003871">
    <property type="entry name" value="RFA1B/D_OB_1st"/>
</dbReference>
<dbReference type="InterPro" id="IPR012340">
    <property type="entry name" value="NA-bd_OB-fold"/>
</dbReference>
<dbReference type="Gene3D" id="2.40.50.140">
    <property type="entry name" value="Nucleic acid-binding proteins"/>
    <property type="match status" value="1"/>
</dbReference>
<feature type="domain" description="Replication protein A 70 kDa DNA-binding subunit B/D first OB fold" evidence="2">
    <location>
        <begin position="14"/>
        <end position="113"/>
    </location>
</feature>
<evidence type="ECO:0000313" key="3">
    <source>
        <dbReference type="EMBL" id="KAL3639591.1"/>
    </source>
</evidence>
<dbReference type="Pfam" id="PF02721">
    <property type="entry name" value="DUF223"/>
    <property type="match status" value="1"/>
</dbReference>
<evidence type="ECO:0000313" key="4">
    <source>
        <dbReference type="Proteomes" id="UP001632038"/>
    </source>
</evidence>
<evidence type="ECO:0000259" key="2">
    <source>
        <dbReference type="Pfam" id="PF02721"/>
    </source>
</evidence>
<proteinExistence type="predicted"/>